<evidence type="ECO:0000259" key="1">
    <source>
        <dbReference type="Pfam" id="PF24043"/>
    </source>
</evidence>
<name>A0A6H9YZA8_9ACTN</name>
<organism evidence="2 3">
    <name type="scientific">Actinomadura rudentiformis</name>
    <dbReference type="NCBI Taxonomy" id="359158"/>
    <lineage>
        <taxon>Bacteria</taxon>
        <taxon>Bacillati</taxon>
        <taxon>Actinomycetota</taxon>
        <taxon>Actinomycetes</taxon>
        <taxon>Streptosporangiales</taxon>
        <taxon>Thermomonosporaceae</taxon>
        <taxon>Actinomadura</taxon>
    </lineage>
</organism>
<protein>
    <recommendedName>
        <fullName evidence="1">DUF7352 domain-containing protein</fullName>
    </recommendedName>
</protein>
<dbReference type="EMBL" id="WBMT01000009">
    <property type="protein sequence ID" value="KAB2347363.1"/>
    <property type="molecule type" value="Genomic_DNA"/>
</dbReference>
<dbReference type="AlphaFoldDB" id="A0A6H9YZA8"/>
<dbReference type="Pfam" id="PF24043">
    <property type="entry name" value="DUF7352"/>
    <property type="match status" value="1"/>
</dbReference>
<keyword evidence="3" id="KW-1185">Reference proteome</keyword>
<feature type="domain" description="DUF7352" evidence="1">
    <location>
        <begin position="1"/>
        <end position="92"/>
    </location>
</feature>
<accession>A0A6H9YZA8</accession>
<dbReference type="InterPro" id="IPR055776">
    <property type="entry name" value="DUF7352"/>
</dbReference>
<proteinExistence type="predicted"/>
<comment type="caution">
    <text evidence="2">The sequence shown here is derived from an EMBL/GenBank/DDBJ whole genome shotgun (WGS) entry which is preliminary data.</text>
</comment>
<dbReference type="RefSeq" id="WP_151562129.1">
    <property type="nucleotide sequence ID" value="NZ_WBMT01000009.1"/>
</dbReference>
<sequence>MGRRVYRHRLIVGSPPHTVAAGTPLHCEAVRIDVGPNAQHGVDFWTLHDDGAQELKRTFQVFGTGHDLPDGARYWGTTARTEDGLVWHLFELEA</sequence>
<reference evidence="2 3" key="1">
    <citation type="submission" date="2019-09" db="EMBL/GenBank/DDBJ databases">
        <title>Actinomadura physcomitrii sp. nov., a novel actinomycete isolated from moss [Physcomitrium sphaericum (Ludw) Fuernr].</title>
        <authorList>
            <person name="Zhuang X."/>
            <person name="Liu C."/>
        </authorList>
    </citation>
    <scope>NUCLEOTIDE SEQUENCE [LARGE SCALE GENOMIC DNA]</scope>
    <source>
        <strain evidence="2 3">HMC1</strain>
    </source>
</reference>
<gene>
    <name evidence="2" type="ORF">F8566_20335</name>
</gene>
<evidence type="ECO:0000313" key="3">
    <source>
        <dbReference type="Proteomes" id="UP000468735"/>
    </source>
</evidence>
<dbReference type="OrthoDB" id="3483425at2"/>
<evidence type="ECO:0000313" key="2">
    <source>
        <dbReference type="EMBL" id="KAB2347363.1"/>
    </source>
</evidence>
<dbReference type="Proteomes" id="UP000468735">
    <property type="component" value="Unassembled WGS sequence"/>
</dbReference>